<reference evidence="1 2" key="1">
    <citation type="submission" date="2020-04" db="EMBL/GenBank/DDBJ databases">
        <title>Draft genome of Pyxidicoccus fallax type strain.</title>
        <authorList>
            <person name="Whitworth D.E."/>
        </authorList>
    </citation>
    <scope>NUCLEOTIDE SEQUENCE [LARGE SCALE GENOMIC DNA]</scope>
    <source>
        <strain evidence="1 2">DSM 14698</strain>
    </source>
</reference>
<dbReference type="Proteomes" id="UP000518300">
    <property type="component" value="Unassembled WGS sequence"/>
</dbReference>
<gene>
    <name evidence="1" type="ORF">HG543_33805</name>
</gene>
<sequence>MGFSWWRRESTWEVIQQSLDGYQPERLATALREYLTPRVPSGVRTLPEPLRKQLRGGVEVILYEHLGPWYHQSGVKLGHERVDGYCWCHSFFNQNPIPDVGVEHNVQLIMKAVGRGHAWLSTLDATFRGVELLDDEDEGIRQMALSDAVVKVIELTADATDTNDDWYPYAFDAVEWLFEARGLRLTPEVRSAMKKTMGVFTSWVGPTEEEARAAGDAVALAAVRTAFDARYPRQG</sequence>
<proteinExistence type="predicted"/>
<comment type="caution">
    <text evidence="1">The sequence shown here is derived from an EMBL/GenBank/DDBJ whole genome shotgun (WGS) entry which is preliminary data.</text>
</comment>
<organism evidence="1 2">
    <name type="scientific">Pyxidicoccus fallax</name>
    <dbReference type="NCBI Taxonomy" id="394095"/>
    <lineage>
        <taxon>Bacteria</taxon>
        <taxon>Pseudomonadati</taxon>
        <taxon>Myxococcota</taxon>
        <taxon>Myxococcia</taxon>
        <taxon>Myxococcales</taxon>
        <taxon>Cystobacterineae</taxon>
        <taxon>Myxococcaceae</taxon>
        <taxon>Pyxidicoccus</taxon>
    </lineage>
</organism>
<dbReference type="EMBL" id="JABBJJ010000207">
    <property type="protein sequence ID" value="NMO19815.1"/>
    <property type="molecule type" value="Genomic_DNA"/>
</dbReference>
<protein>
    <submittedName>
        <fullName evidence="1">Uncharacterized protein</fullName>
    </submittedName>
</protein>
<accession>A0A848LPK1</accession>
<dbReference type="AlphaFoldDB" id="A0A848LPK1"/>
<evidence type="ECO:0000313" key="1">
    <source>
        <dbReference type="EMBL" id="NMO19815.1"/>
    </source>
</evidence>
<name>A0A848LPK1_9BACT</name>
<evidence type="ECO:0000313" key="2">
    <source>
        <dbReference type="Proteomes" id="UP000518300"/>
    </source>
</evidence>
<keyword evidence="2" id="KW-1185">Reference proteome</keyword>
<dbReference type="RefSeq" id="WP_169349056.1">
    <property type="nucleotide sequence ID" value="NZ_JABBJJ010000207.1"/>
</dbReference>